<dbReference type="EMBL" id="PSNY01000001">
    <property type="protein sequence ID" value="PPE71460.1"/>
    <property type="molecule type" value="Genomic_DNA"/>
</dbReference>
<dbReference type="RefSeq" id="WP_104355654.1">
    <property type="nucleotide sequence ID" value="NZ_CP064338.1"/>
</dbReference>
<dbReference type="AlphaFoldDB" id="A0A2S5T8X6"/>
<evidence type="ECO:0000313" key="1">
    <source>
        <dbReference type="EMBL" id="PPE71460.1"/>
    </source>
</evidence>
<dbReference type="Proteomes" id="UP000239406">
    <property type="component" value="Unassembled WGS sequence"/>
</dbReference>
<proteinExistence type="predicted"/>
<reference evidence="1 2" key="1">
    <citation type="submission" date="2018-02" db="EMBL/GenBank/DDBJ databases">
        <title>Reclassifiation of [Polyangium] brachysporum DSM 7029 as Guopingzhaonella breviflexa gen. nov., sp. nov., a member of the family Comamonadaceae.</title>
        <authorList>
            <person name="Tang B."/>
        </authorList>
    </citation>
    <scope>NUCLEOTIDE SEQUENCE [LARGE SCALE GENOMIC DNA]</scope>
    <source>
        <strain evidence="1 2">DSM 15344</strain>
    </source>
</reference>
<sequence length="61" mass="6703">MSHPNISAPITVRAGGITAVYQGRGRWAVKSRRVNAKTLTHGELLGFLPDYTRPRRSKGAK</sequence>
<gene>
    <name evidence="1" type="ORF">C1702_00200</name>
</gene>
<accession>A0A2S5T8X6</accession>
<keyword evidence="2" id="KW-1185">Reference proteome</keyword>
<name>A0A2S5T8X6_9BURK</name>
<protein>
    <submittedName>
        <fullName evidence="1">Uncharacterized protein</fullName>
    </submittedName>
</protein>
<comment type="caution">
    <text evidence="1">The sequence shown here is derived from an EMBL/GenBank/DDBJ whole genome shotgun (WGS) entry which is preliminary data.</text>
</comment>
<organism evidence="1 2">
    <name type="scientific">Caldimonas thermodepolymerans</name>
    <dbReference type="NCBI Taxonomy" id="215580"/>
    <lineage>
        <taxon>Bacteria</taxon>
        <taxon>Pseudomonadati</taxon>
        <taxon>Pseudomonadota</taxon>
        <taxon>Betaproteobacteria</taxon>
        <taxon>Burkholderiales</taxon>
        <taxon>Sphaerotilaceae</taxon>
        <taxon>Caldimonas</taxon>
    </lineage>
</organism>
<evidence type="ECO:0000313" key="2">
    <source>
        <dbReference type="Proteomes" id="UP000239406"/>
    </source>
</evidence>